<dbReference type="STRING" id="40148.A0A0D9Z5L1"/>
<protein>
    <recommendedName>
        <fullName evidence="2">GST N-terminal domain-containing protein</fullName>
    </recommendedName>
</protein>
<feature type="domain" description="GST N-terminal" evidence="2">
    <location>
        <begin position="53"/>
        <end position="83"/>
    </location>
</feature>
<dbReference type="Gene3D" id="1.20.1050.10">
    <property type="match status" value="1"/>
</dbReference>
<organism evidence="3">
    <name type="scientific">Oryza glumipatula</name>
    <dbReference type="NCBI Taxonomy" id="40148"/>
    <lineage>
        <taxon>Eukaryota</taxon>
        <taxon>Viridiplantae</taxon>
        <taxon>Streptophyta</taxon>
        <taxon>Embryophyta</taxon>
        <taxon>Tracheophyta</taxon>
        <taxon>Spermatophyta</taxon>
        <taxon>Magnoliopsida</taxon>
        <taxon>Liliopsida</taxon>
        <taxon>Poales</taxon>
        <taxon>Poaceae</taxon>
        <taxon>BOP clade</taxon>
        <taxon>Oryzoideae</taxon>
        <taxon>Oryzeae</taxon>
        <taxon>Oryzinae</taxon>
        <taxon>Oryza</taxon>
    </lineage>
</organism>
<dbReference type="eggNOG" id="KOG0406">
    <property type="taxonomic scope" value="Eukaryota"/>
</dbReference>
<dbReference type="EnsemblPlants" id="OGLUM03G13020.1">
    <property type="protein sequence ID" value="OGLUM03G13020.1"/>
    <property type="gene ID" value="OGLUM03G13020"/>
</dbReference>
<sequence length="216" mass="24157">MAAAAAAPASSEKEVLPPSLTSSSEPPPLFDGTTRLYVAYHCPYAQRAWIARNYKVPSLEHNNQVKGESLDLLKYIDTNFEGPALLPDDSEKHQFAEELLAYTDAFNKASYSSIVAKGDVSDEAVAALDKIEAALSKFNDGPFFLGQFSLVDIAYVPFIERFQIFFSGIKNYDITKGRPNLQKFIEEVNKIHAYTETKQDPQFLLEHTKKRLGLLM</sequence>
<dbReference type="Proteomes" id="UP000026961">
    <property type="component" value="Chromosome 3"/>
</dbReference>
<reference evidence="3" key="2">
    <citation type="submission" date="2018-05" db="EMBL/GenBank/DDBJ databases">
        <title>OgluRS3 (Oryza glumaepatula Reference Sequence Version 3).</title>
        <authorList>
            <person name="Zhang J."/>
            <person name="Kudrna D."/>
            <person name="Lee S."/>
            <person name="Talag J."/>
            <person name="Welchert J."/>
            <person name="Wing R.A."/>
        </authorList>
    </citation>
    <scope>NUCLEOTIDE SEQUENCE [LARGE SCALE GENOMIC DNA]</scope>
</reference>
<dbReference type="InterPro" id="IPR004045">
    <property type="entry name" value="Glutathione_S-Trfase_N"/>
</dbReference>
<dbReference type="SUPFAM" id="SSF52833">
    <property type="entry name" value="Thioredoxin-like"/>
    <property type="match status" value="1"/>
</dbReference>
<dbReference type="SUPFAM" id="SSF47616">
    <property type="entry name" value="GST C-terminal domain-like"/>
    <property type="match status" value="1"/>
</dbReference>
<dbReference type="HOGENOM" id="CLU_072699_0_1_1"/>
<dbReference type="InterPro" id="IPR044629">
    <property type="entry name" value="GSTL1/2/3"/>
</dbReference>
<evidence type="ECO:0000259" key="2">
    <source>
        <dbReference type="Pfam" id="PF13417"/>
    </source>
</evidence>
<dbReference type="Pfam" id="PF13410">
    <property type="entry name" value="GST_C_2"/>
    <property type="match status" value="1"/>
</dbReference>
<proteinExistence type="predicted"/>
<dbReference type="InterPro" id="IPR036282">
    <property type="entry name" value="Glutathione-S-Trfase_C_sf"/>
</dbReference>
<dbReference type="PANTHER" id="PTHR44328">
    <property type="entry name" value="GLUTATHIONE S-TRANSFERASE L1"/>
    <property type="match status" value="1"/>
</dbReference>
<keyword evidence="4" id="KW-1185">Reference proteome</keyword>
<dbReference type="GO" id="GO:0004364">
    <property type="term" value="F:glutathione transferase activity"/>
    <property type="evidence" value="ECO:0007669"/>
    <property type="project" value="InterPro"/>
</dbReference>
<dbReference type="Gene3D" id="3.40.30.10">
    <property type="entry name" value="Glutaredoxin"/>
    <property type="match status" value="2"/>
</dbReference>
<dbReference type="Gramene" id="OGLUM03G13020.1">
    <property type="protein sequence ID" value="OGLUM03G13020.1"/>
    <property type="gene ID" value="OGLUM03G13020"/>
</dbReference>
<evidence type="ECO:0000313" key="4">
    <source>
        <dbReference type="Proteomes" id="UP000026961"/>
    </source>
</evidence>
<dbReference type="FunFam" id="1.20.1050.10:FF:000041">
    <property type="entry name" value="Lambda class glutathione S-transferase"/>
    <property type="match status" value="1"/>
</dbReference>
<dbReference type="AlphaFoldDB" id="A0A0D9Z5L1"/>
<dbReference type="InterPro" id="IPR036249">
    <property type="entry name" value="Thioredoxin-like_sf"/>
</dbReference>
<evidence type="ECO:0000256" key="1">
    <source>
        <dbReference type="SAM" id="MobiDB-lite"/>
    </source>
</evidence>
<dbReference type="CDD" id="cd03203">
    <property type="entry name" value="GST_C_Lambda"/>
    <property type="match status" value="1"/>
</dbReference>
<reference evidence="3" key="1">
    <citation type="submission" date="2015-04" db="UniProtKB">
        <authorList>
            <consortium name="EnsemblPlants"/>
        </authorList>
    </citation>
    <scope>IDENTIFICATION</scope>
</reference>
<dbReference type="PANTHER" id="PTHR44328:SF16">
    <property type="entry name" value="PROTEIN IN2-1 HOMOLOG B"/>
    <property type="match status" value="1"/>
</dbReference>
<feature type="region of interest" description="Disordered" evidence="1">
    <location>
        <begin position="1"/>
        <end position="27"/>
    </location>
</feature>
<name>A0A0D9Z5L1_9ORYZ</name>
<dbReference type="Pfam" id="PF13417">
    <property type="entry name" value="GST_N_3"/>
    <property type="match status" value="1"/>
</dbReference>
<evidence type="ECO:0000313" key="3">
    <source>
        <dbReference type="EnsemblPlants" id="OGLUM03G13020.1"/>
    </source>
</evidence>
<accession>A0A0D9Z5L1</accession>